<evidence type="ECO:0000313" key="1">
    <source>
        <dbReference type="EMBL" id="SFF97469.1"/>
    </source>
</evidence>
<name>A0A1I2N3P5_9FIRM</name>
<accession>A0A1I2N3P5</accession>
<proteinExistence type="predicted"/>
<evidence type="ECO:0000313" key="2">
    <source>
        <dbReference type="Proteomes" id="UP000199337"/>
    </source>
</evidence>
<protein>
    <submittedName>
        <fullName evidence="1">Helix-turn-helix domain-containing protein</fullName>
    </submittedName>
</protein>
<organism evidence="1 2">
    <name type="scientific">Desulfotruncus arcticus DSM 17038</name>
    <dbReference type="NCBI Taxonomy" id="1121424"/>
    <lineage>
        <taxon>Bacteria</taxon>
        <taxon>Bacillati</taxon>
        <taxon>Bacillota</taxon>
        <taxon>Clostridia</taxon>
        <taxon>Eubacteriales</taxon>
        <taxon>Desulfallaceae</taxon>
        <taxon>Desulfotruncus</taxon>
    </lineage>
</organism>
<dbReference type="Proteomes" id="UP000199337">
    <property type="component" value="Unassembled WGS sequence"/>
</dbReference>
<sequence length="91" mass="10086">MEKTLVILDPTLKSGYTNIPNVVLMSPGLSLEAKGLYIILSMFNQSDGVVPDQRKITELTKYSTKTTGKLIRELKQKGYFPVSPAVGRERA</sequence>
<gene>
    <name evidence="1" type="ORF">SAMN05660649_00285</name>
</gene>
<keyword evidence="2" id="KW-1185">Reference proteome</keyword>
<dbReference type="STRING" id="341036.SAMN05660649_00285"/>
<dbReference type="Pfam" id="PF13730">
    <property type="entry name" value="HTH_36"/>
    <property type="match status" value="1"/>
</dbReference>
<reference evidence="2" key="1">
    <citation type="submission" date="2016-10" db="EMBL/GenBank/DDBJ databases">
        <authorList>
            <person name="Varghese N."/>
            <person name="Submissions S."/>
        </authorList>
    </citation>
    <scope>NUCLEOTIDE SEQUENCE [LARGE SCALE GENOMIC DNA]</scope>
    <source>
        <strain evidence="2">DSM 17038</strain>
    </source>
</reference>
<dbReference type="EMBL" id="FOOX01000001">
    <property type="protein sequence ID" value="SFF97469.1"/>
    <property type="molecule type" value="Genomic_DNA"/>
</dbReference>
<dbReference type="RefSeq" id="WP_092467970.1">
    <property type="nucleotide sequence ID" value="NZ_FOOX01000001.1"/>
</dbReference>
<dbReference type="InterPro" id="IPR036388">
    <property type="entry name" value="WH-like_DNA-bd_sf"/>
</dbReference>
<dbReference type="Gene3D" id="1.10.10.10">
    <property type="entry name" value="Winged helix-like DNA-binding domain superfamily/Winged helix DNA-binding domain"/>
    <property type="match status" value="1"/>
</dbReference>
<dbReference type="AlphaFoldDB" id="A0A1I2N3P5"/>